<keyword evidence="1" id="KW-0472">Membrane</keyword>
<keyword evidence="3" id="KW-1185">Reference proteome</keyword>
<evidence type="ECO:0000256" key="1">
    <source>
        <dbReference type="SAM" id="Phobius"/>
    </source>
</evidence>
<dbReference type="EMBL" id="JBHLTR010000017">
    <property type="protein sequence ID" value="MFC0559977.1"/>
    <property type="molecule type" value="Genomic_DNA"/>
</dbReference>
<sequence length="62" mass="7266">MFTVVITISLSIFFLLFFGVMMLGNKMSQTIEYLQAKAADEELAYIDEMMSKYEQDEQVKRK</sequence>
<protein>
    <submittedName>
        <fullName evidence="2">Uncharacterized protein</fullName>
    </submittedName>
</protein>
<keyword evidence="1" id="KW-1133">Transmembrane helix</keyword>
<evidence type="ECO:0000313" key="3">
    <source>
        <dbReference type="Proteomes" id="UP001589833"/>
    </source>
</evidence>
<gene>
    <name evidence="2" type="ORF">ACFFH4_13030</name>
</gene>
<dbReference type="RefSeq" id="WP_273840691.1">
    <property type="nucleotide sequence ID" value="NZ_JAQQWT010000002.1"/>
</dbReference>
<accession>A0ABV6NGT7</accession>
<feature type="transmembrane region" description="Helical" evidence="1">
    <location>
        <begin position="6"/>
        <end position="24"/>
    </location>
</feature>
<evidence type="ECO:0000313" key="2">
    <source>
        <dbReference type="EMBL" id="MFC0559977.1"/>
    </source>
</evidence>
<dbReference type="Proteomes" id="UP001589833">
    <property type="component" value="Unassembled WGS sequence"/>
</dbReference>
<name>A0ABV6NGT7_9BACI</name>
<reference evidence="2 3" key="1">
    <citation type="submission" date="2024-09" db="EMBL/GenBank/DDBJ databases">
        <authorList>
            <person name="Sun Q."/>
            <person name="Mori K."/>
        </authorList>
    </citation>
    <scope>NUCLEOTIDE SEQUENCE [LARGE SCALE GENOMIC DNA]</scope>
    <source>
        <strain evidence="2 3">NCAIM B.02301</strain>
    </source>
</reference>
<proteinExistence type="predicted"/>
<organism evidence="2 3">
    <name type="scientific">Halalkalibacter alkalisediminis</name>
    <dbReference type="NCBI Taxonomy" id="935616"/>
    <lineage>
        <taxon>Bacteria</taxon>
        <taxon>Bacillati</taxon>
        <taxon>Bacillota</taxon>
        <taxon>Bacilli</taxon>
        <taxon>Bacillales</taxon>
        <taxon>Bacillaceae</taxon>
        <taxon>Halalkalibacter</taxon>
    </lineage>
</organism>
<keyword evidence="1" id="KW-0812">Transmembrane</keyword>
<comment type="caution">
    <text evidence="2">The sequence shown here is derived from an EMBL/GenBank/DDBJ whole genome shotgun (WGS) entry which is preliminary data.</text>
</comment>